<dbReference type="Proteomes" id="UP000682892">
    <property type="component" value="Chromosome 3"/>
</dbReference>
<accession>J9HJH9</accession>
<dbReference type="EMBL" id="CH478161">
    <property type="protein sequence ID" value="EJY58074.1"/>
    <property type="molecule type" value="Genomic_DNA"/>
</dbReference>
<dbReference type="AlphaFoldDB" id="J9HJH9"/>
<feature type="transmembrane region" description="Helical" evidence="1">
    <location>
        <begin position="13"/>
        <end position="31"/>
    </location>
</feature>
<dbReference type="PaxDb" id="7159-AAEL017148-PA"/>
<keyword evidence="1" id="KW-0812">Transmembrane</keyword>
<feature type="transmembrane region" description="Helical" evidence="1">
    <location>
        <begin position="43"/>
        <end position="63"/>
    </location>
</feature>
<keyword evidence="1" id="KW-1133">Transmembrane helix</keyword>
<dbReference type="HOGENOM" id="CLU_2869478_0_0_1"/>
<evidence type="ECO:0000313" key="3">
    <source>
        <dbReference type="Proteomes" id="UP000682892"/>
    </source>
</evidence>
<reference evidence="2" key="1">
    <citation type="submission" date="2005-10" db="EMBL/GenBank/DDBJ databases">
        <authorList>
            <person name="Loftus B.J."/>
            <person name="Nene V.M."/>
            <person name="Hannick L.I."/>
            <person name="Bidwell S."/>
            <person name="Haas B."/>
            <person name="Amedeo P."/>
            <person name="Orvis J."/>
            <person name="Wortman J.R."/>
            <person name="White O.R."/>
            <person name="Salzberg S."/>
            <person name="Shumway M."/>
            <person name="Koo H."/>
            <person name="Zhao Y."/>
            <person name="Holmes M."/>
            <person name="Miller J."/>
            <person name="Schatz M."/>
            <person name="Pop M."/>
            <person name="Pai G."/>
            <person name="Utterback T."/>
            <person name="Rogers Y.-H."/>
            <person name="Kravitz S."/>
            <person name="Fraser C.M."/>
        </authorList>
    </citation>
    <scope>NUCLEOTIDE SEQUENCE</scope>
    <source>
        <strain evidence="2">Liverpool</strain>
    </source>
</reference>
<keyword evidence="1" id="KW-0472">Membrane</keyword>
<sequence length="64" mass="7311">MIMLSIPLVLLPYNTHVTLIFAICVYVFVYNGSIIHEKNSNRMCSCGCIMVLTVHTFLIMIYVL</sequence>
<reference evidence="2" key="2">
    <citation type="journal article" date="2007" name="Science">
        <title>Genome sequence of Aedes aegypti, a major arbovirus vector.</title>
        <authorList>
            <person name="Nene V."/>
            <person name="Wortman J.R."/>
            <person name="Lawson D."/>
            <person name="Haas B."/>
            <person name="Kodira C."/>
            <person name="Tu Z.J."/>
            <person name="Loftus B."/>
            <person name="Xi Z."/>
            <person name="Megy K."/>
            <person name="Grabherr M."/>
            <person name="Ren Q."/>
            <person name="Zdobnov E.M."/>
            <person name="Lobo N.F."/>
            <person name="Campbell K.S."/>
            <person name="Brown S.E."/>
            <person name="Bonaldo M.F."/>
            <person name="Zhu J."/>
            <person name="Sinkins S.P."/>
            <person name="Hogenkamp D.G."/>
            <person name="Amedeo P."/>
            <person name="Arensburger P."/>
            <person name="Atkinson P.W."/>
            <person name="Bidwell S."/>
            <person name="Biedler J."/>
            <person name="Birney E."/>
            <person name="Bruggner R.V."/>
            <person name="Costas J."/>
            <person name="Coy M.R."/>
            <person name="Crabtree J."/>
            <person name="Crawford M."/>
            <person name="Debruyn B."/>
            <person name="Decaprio D."/>
            <person name="Eiglmeier K."/>
            <person name="Eisenstadt E."/>
            <person name="El-Dorry H."/>
            <person name="Gelbart W.M."/>
            <person name="Gomes S.L."/>
            <person name="Hammond M."/>
            <person name="Hannick L.I."/>
            <person name="Hogan J.R."/>
            <person name="Holmes M.H."/>
            <person name="Jaffe D."/>
            <person name="Johnston J.S."/>
            <person name="Kennedy R.C."/>
            <person name="Koo H."/>
            <person name="Kravitz S."/>
            <person name="Kriventseva E.V."/>
            <person name="Kulp D."/>
            <person name="Labutti K."/>
            <person name="Lee E."/>
            <person name="Li S."/>
            <person name="Lovin D.D."/>
            <person name="Mao C."/>
            <person name="Mauceli E."/>
            <person name="Menck C.F."/>
            <person name="Miller J.R."/>
            <person name="Montgomery P."/>
            <person name="Mori A."/>
            <person name="Nascimento A.L."/>
            <person name="Naveira H.F."/>
            <person name="Nusbaum C."/>
            <person name="O'leary S."/>
            <person name="Orvis J."/>
            <person name="Pertea M."/>
            <person name="Quesneville H."/>
            <person name="Reidenbach K.R."/>
            <person name="Rogers Y.H."/>
            <person name="Roth C.W."/>
            <person name="Schneider J.R."/>
            <person name="Schatz M."/>
            <person name="Shumway M."/>
            <person name="Stanke M."/>
            <person name="Stinson E.O."/>
            <person name="Tubio J.M."/>
            <person name="Vanzee J.P."/>
            <person name="Verjovski-Almeida S."/>
            <person name="Werner D."/>
            <person name="White O."/>
            <person name="Wyder S."/>
            <person name="Zeng Q."/>
            <person name="Zhao Q."/>
            <person name="Zhao Y."/>
            <person name="Hill C.A."/>
            <person name="Raikhel A.S."/>
            <person name="Soares M.B."/>
            <person name="Knudson D.L."/>
            <person name="Lee N.H."/>
            <person name="Galagan J."/>
            <person name="Salzberg S.L."/>
            <person name="Paulsen I.T."/>
            <person name="Dimopoulos G."/>
            <person name="Collins F.H."/>
            <person name="Birren B."/>
            <person name="Fraser-Liggett C.M."/>
            <person name="Severson D.W."/>
        </authorList>
    </citation>
    <scope>NUCLEOTIDE SEQUENCE [LARGE SCALE GENOMIC DNA]</scope>
    <source>
        <strain evidence="2">Liverpool</strain>
    </source>
</reference>
<reference evidence="2" key="3">
    <citation type="submission" date="2012-09" db="EMBL/GenBank/DDBJ databases">
        <authorList>
            <consortium name="VectorBase"/>
        </authorList>
    </citation>
    <scope>NUCLEOTIDE SEQUENCE</scope>
    <source>
        <strain evidence="2">Liverpool</strain>
    </source>
</reference>
<name>J9HJH9_AEDAE</name>
<evidence type="ECO:0000313" key="2">
    <source>
        <dbReference type="EMBL" id="EJY58074.1"/>
    </source>
</evidence>
<organism evidence="2 3">
    <name type="scientific">Aedes aegypti</name>
    <name type="common">Yellowfever mosquito</name>
    <name type="synonym">Culex aegypti</name>
    <dbReference type="NCBI Taxonomy" id="7159"/>
    <lineage>
        <taxon>Eukaryota</taxon>
        <taxon>Metazoa</taxon>
        <taxon>Ecdysozoa</taxon>
        <taxon>Arthropoda</taxon>
        <taxon>Hexapoda</taxon>
        <taxon>Insecta</taxon>
        <taxon>Pterygota</taxon>
        <taxon>Neoptera</taxon>
        <taxon>Endopterygota</taxon>
        <taxon>Diptera</taxon>
        <taxon>Nematocera</taxon>
        <taxon>Culicoidea</taxon>
        <taxon>Culicidae</taxon>
        <taxon>Culicinae</taxon>
        <taxon>Aedini</taxon>
        <taxon>Aedes</taxon>
        <taxon>Stegomyia</taxon>
    </lineage>
</organism>
<gene>
    <name evidence="2" type="ORF">AaeL_AAEL017148</name>
</gene>
<proteinExistence type="predicted"/>
<protein>
    <submittedName>
        <fullName evidence="2">AAEL017148-PA</fullName>
    </submittedName>
</protein>
<evidence type="ECO:0000256" key="1">
    <source>
        <dbReference type="SAM" id="Phobius"/>
    </source>
</evidence>